<proteinExistence type="inferred from homology"/>
<dbReference type="InterPro" id="IPR058792">
    <property type="entry name" value="Beta-barrel_RND_2"/>
</dbReference>
<dbReference type="GO" id="GO:0015562">
    <property type="term" value="F:efflux transmembrane transporter activity"/>
    <property type="evidence" value="ECO:0007669"/>
    <property type="project" value="TreeGrafter"/>
</dbReference>
<dbReference type="Pfam" id="PF25954">
    <property type="entry name" value="Beta-barrel_RND_2"/>
    <property type="match status" value="1"/>
</dbReference>
<dbReference type="InterPro" id="IPR058627">
    <property type="entry name" value="MdtA-like_C"/>
</dbReference>
<evidence type="ECO:0000256" key="3">
    <source>
        <dbReference type="ARBA" id="ARBA00022448"/>
    </source>
</evidence>
<dbReference type="AlphaFoldDB" id="A0A1G6YU21"/>
<dbReference type="PANTHER" id="PTHR30469:SF36">
    <property type="entry name" value="BLL3903 PROTEIN"/>
    <property type="match status" value="1"/>
</dbReference>
<feature type="transmembrane region" description="Helical" evidence="4">
    <location>
        <begin position="6"/>
        <end position="25"/>
    </location>
</feature>
<keyword evidence="4" id="KW-0472">Membrane</keyword>
<comment type="subcellular location">
    <subcellularLocation>
        <location evidence="1">Cell envelope</location>
    </subcellularLocation>
</comment>
<organism evidence="8 9">
    <name type="scientific">Pricia antarctica</name>
    <dbReference type="NCBI Taxonomy" id="641691"/>
    <lineage>
        <taxon>Bacteria</taxon>
        <taxon>Pseudomonadati</taxon>
        <taxon>Bacteroidota</taxon>
        <taxon>Flavobacteriia</taxon>
        <taxon>Flavobacteriales</taxon>
        <taxon>Flavobacteriaceae</taxon>
        <taxon>Pricia</taxon>
    </lineage>
</organism>
<dbReference type="STRING" id="641691.SAMN05421636_102373"/>
<dbReference type="NCBIfam" id="TIGR01730">
    <property type="entry name" value="RND_mfp"/>
    <property type="match status" value="1"/>
</dbReference>
<evidence type="ECO:0000256" key="1">
    <source>
        <dbReference type="ARBA" id="ARBA00004196"/>
    </source>
</evidence>
<keyword evidence="3" id="KW-0813">Transport</keyword>
<dbReference type="Gene3D" id="1.10.287.470">
    <property type="entry name" value="Helix hairpin bin"/>
    <property type="match status" value="1"/>
</dbReference>
<feature type="domain" description="Multidrug resistance protein MdtA-like barrel-sandwich hybrid" evidence="5">
    <location>
        <begin position="68"/>
        <end position="186"/>
    </location>
</feature>
<dbReference type="Gene3D" id="2.40.420.20">
    <property type="match status" value="1"/>
</dbReference>
<dbReference type="PANTHER" id="PTHR30469">
    <property type="entry name" value="MULTIDRUG RESISTANCE PROTEIN MDTA"/>
    <property type="match status" value="1"/>
</dbReference>
<sequence>MKVKYLVYLILLIGIVSLVGYRILANKEVGTPENRPGGSNAVTVSGMVLRPQVFKDNISLSGTLEANEQIDLRSEVSGVVESINFEEGSKVKQGQVLFRVNDIELQAQLSKVRTAQKLAAENERRAKLLLEKQAISQEEYDIASADFQSAEAESELIGAQLSKTTVRAPFSGTIGLRSISKGTYVTPLTLIAKLVNTTQLKITFSIPEKYVSQVKVGTQLTFTTSDSDEEHSATIYAIEPQVEIATRTLKMRAIAENQDGKLYPGTYANVILPLETVDDALLVPTEALIPVQNGKKIFISENGKAKEIDVEIGARTGSSVRVISGLQAGDTILTYGVMALKNDTPVKIKFDRSQSMTAEK</sequence>
<name>A0A1G6YU21_9FLAO</name>
<dbReference type="InterPro" id="IPR006143">
    <property type="entry name" value="RND_pump_MFP"/>
</dbReference>
<feature type="domain" description="CusB-like beta-barrel" evidence="6">
    <location>
        <begin position="202"/>
        <end position="272"/>
    </location>
</feature>
<keyword evidence="4" id="KW-1133">Transmembrane helix</keyword>
<evidence type="ECO:0000259" key="5">
    <source>
        <dbReference type="Pfam" id="PF25917"/>
    </source>
</evidence>
<keyword evidence="4" id="KW-0812">Transmembrane</keyword>
<accession>A0A1G6YU21</accession>
<dbReference type="InterPro" id="IPR058625">
    <property type="entry name" value="MdtA-like_BSH"/>
</dbReference>
<dbReference type="Pfam" id="PF25917">
    <property type="entry name" value="BSH_RND"/>
    <property type="match status" value="1"/>
</dbReference>
<dbReference type="Pfam" id="PF25967">
    <property type="entry name" value="RND-MFP_C"/>
    <property type="match status" value="1"/>
</dbReference>
<dbReference type="Gene3D" id="2.40.50.100">
    <property type="match status" value="1"/>
</dbReference>
<reference evidence="8 9" key="1">
    <citation type="submission" date="2016-10" db="EMBL/GenBank/DDBJ databases">
        <authorList>
            <person name="de Groot N.N."/>
        </authorList>
    </citation>
    <scope>NUCLEOTIDE SEQUENCE [LARGE SCALE GENOMIC DNA]</scope>
    <source>
        <strain evidence="8 9">DSM 23421</strain>
    </source>
</reference>
<evidence type="ECO:0000259" key="7">
    <source>
        <dbReference type="Pfam" id="PF25967"/>
    </source>
</evidence>
<feature type="domain" description="Multidrug resistance protein MdtA-like C-terminal permuted SH3" evidence="7">
    <location>
        <begin position="279"/>
        <end position="336"/>
    </location>
</feature>
<dbReference type="Proteomes" id="UP000199109">
    <property type="component" value="Unassembled WGS sequence"/>
</dbReference>
<dbReference type="RefSeq" id="WP_091866277.1">
    <property type="nucleotide sequence ID" value="NZ_FNAO01000002.1"/>
</dbReference>
<evidence type="ECO:0000259" key="6">
    <source>
        <dbReference type="Pfam" id="PF25954"/>
    </source>
</evidence>
<keyword evidence="9" id="KW-1185">Reference proteome</keyword>
<evidence type="ECO:0000256" key="2">
    <source>
        <dbReference type="ARBA" id="ARBA00009477"/>
    </source>
</evidence>
<dbReference type="OrthoDB" id="9806939at2"/>
<dbReference type="Gene3D" id="2.40.30.170">
    <property type="match status" value="1"/>
</dbReference>
<evidence type="ECO:0000313" key="9">
    <source>
        <dbReference type="Proteomes" id="UP000199109"/>
    </source>
</evidence>
<dbReference type="GO" id="GO:1990281">
    <property type="term" value="C:efflux pump complex"/>
    <property type="evidence" value="ECO:0007669"/>
    <property type="project" value="TreeGrafter"/>
</dbReference>
<evidence type="ECO:0000256" key="4">
    <source>
        <dbReference type="SAM" id="Phobius"/>
    </source>
</evidence>
<gene>
    <name evidence="8" type="ORF">SAMN05421636_102373</name>
</gene>
<comment type="similarity">
    <text evidence="2">Belongs to the membrane fusion protein (MFP) (TC 8.A.1) family.</text>
</comment>
<dbReference type="EMBL" id="FNAO01000002">
    <property type="protein sequence ID" value="SDD93801.1"/>
    <property type="molecule type" value="Genomic_DNA"/>
</dbReference>
<dbReference type="SUPFAM" id="SSF111369">
    <property type="entry name" value="HlyD-like secretion proteins"/>
    <property type="match status" value="1"/>
</dbReference>
<protein>
    <submittedName>
        <fullName evidence="8">Membrane fusion protein, multidrug efflux system</fullName>
    </submittedName>
</protein>
<evidence type="ECO:0000313" key="8">
    <source>
        <dbReference type="EMBL" id="SDD93801.1"/>
    </source>
</evidence>